<dbReference type="FunFam" id="2.130.10.10:FF:000074">
    <property type="entry name" value="Angio-associated migratory cell protein-like protein"/>
    <property type="match status" value="1"/>
</dbReference>
<dbReference type="InterPro" id="IPR015943">
    <property type="entry name" value="WD40/YVTN_repeat-like_dom_sf"/>
</dbReference>
<dbReference type="InterPro" id="IPR011047">
    <property type="entry name" value="Quinoprotein_ADH-like_sf"/>
</dbReference>
<reference evidence="7 8" key="1">
    <citation type="journal article" date="2018" name="Genome Biol. Evol.">
        <title>Multiple Roots of Fruiting Body Formation in Amoebozoa.</title>
        <authorList>
            <person name="Hillmann F."/>
            <person name="Forbes G."/>
            <person name="Novohradska S."/>
            <person name="Ferling I."/>
            <person name="Riege K."/>
            <person name="Groth M."/>
            <person name="Westermann M."/>
            <person name="Marz M."/>
            <person name="Spaller T."/>
            <person name="Winckler T."/>
            <person name="Schaap P."/>
            <person name="Glockner G."/>
        </authorList>
    </citation>
    <scope>NUCLEOTIDE SEQUENCE [LARGE SCALE GENOMIC DNA]</scope>
    <source>
        <strain evidence="7 8">Jena</strain>
    </source>
</reference>
<dbReference type="GO" id="GO:0005737">
    <property type="term" value="C:cytoplasm"/>
    <property type="evidence" value="ECO:0007669"/>
    <property type="project" value="UniProtKB-SubCell"/>
</dbReference>
<comment type="caution">
    <text evidence="7">The sequence shown here is derived from an EMBL/GenBank/DDBJ whole genome shotgun (WGS) entry which is preliminary data.</text>
</comment>
<dbReference type="PANTHER" id="PTHR19857">
    <property type="entry name" value="MITOCHONDRIAL DIVISION PROTEIN 1-RELATED"/>
    <property type="match status" value="1"/>
</dbReference>
<evidence type="ECO:0000313" key="7">
    <source>
        <dbReference type="EMBL" id="PRP78980.1"/>
    </source>
</evidence>
<dbReference type="PROSITE" id="PS50294">
    <property type="entry name" value="WD_REPEATS_REGION"/>
    <property type="match status" value="5"/>
</dbReference>
<feature type="region of interest" description="Disordered" evidence="6">
    <location>
        <begin position="97"/>
        <end position="149"/>
    </location>
</feature>
<dbReference type="AlphaFoldDB" id="A0A2P6N4U6"/>
<dbReference type="OrthoDB" id="10261640at2759"/>
<dbReference type="PROSITE" id="PS00678">
    <property type="entry name" value="WD_REPEATS_1"/>
    <property type="match status" value="3"/>
</dbReference>
<feature type="compositionally biased region" description="Basic and acidic residues" evidence="6">
    <location>
        <begin position="106"/>
        <end position="116"/>
    </location>
</feature>
<feature type="compositionally biased region" description="Acidic residues" evidence="6">
    <location>
        <begin position="177"/>
        <end position="198"/>
    </location>
</feature>
<dbReference type="CDD" id="cd00200">
    <property type="entry name" value="WD40"/>
    <property type="match status" value="1"/>
</dbReference>
<feature type="compositionally biased region" description="Basic and acidic residues" evidence="6">
    <location>
        <begin position="131"/>
        <end position="144"/>
    </location>
</feature>
<dbReference type="SMART" id="SM00320">
    <property type="entry name" value="WD40"/>
    <property type="match status" value="8"/>
</dbReference>
<proteinExistence type="predicted"/>
<dbReference type="PANTHER" id="PTHR19857:SF8">
    <property type="entry name" value="ANGIO-ASSOCIATED MIGRATORY CELL PROTEIN"/>
    <property type="match status" value="1"/>
</dbReference>
<evidence type="ECO:0000256" key="1">
    <source>
        <dbReference type="ARBA" id="ARBA00004496"/>
    </source>
</evidence>
<feature type="repeat" description="WD" evidence="5">
    <location>
        <begin position="456"/>
        <end position="498"/>
    </location>
</feature>
<accession>A0A2P6N4U6</accession>
<evidence type="ECO:0000256" key="3">
    <source>
        <dbReference type="ARBA" id="ARBA00022574"/>
    </source>
</evidence>
<feature type="repeat" description="WD" evidence="5">
    <location>
        <begin position="327"/>
        <end position="368"/>
    </location>
</feature>
<evidence type="ECO:0000256" key="6">
    <source>
        <dbReference type="SAM" id="MobiDB-lite"/>
    </source>
</evidence>
<dbReference type="InterPro" id="IPR020472">
    <property type="entry name" value="WD40_PAC1"/>
</dbReference>
<feature type="repeat" description="WD" evidence="5">
    <location>
        <begin position="200"/>
        <end position="243"/>
    </location>
</feature>
<feature type="region of interest" description="Disordered" evidence="6">
    <location>
        <begin position="177"/>
        <end position="199"/>
    </location>
</feature>
<dbReference type="InterPro" id="IPR019775">
    <property type="entry name" value="WD40_repeat_CS"/>
</dbReference>
<sequence>MSTQSTYVAIHTSHFDSDESHLRINALGFIGLCITVTNVTSLGKPSEKPTSVLRVAKQLVDSKGGPRGYYPSLLILHLVRTRKAIRAFSSCLDNRASSYTTRKPRRETSLAERDQNSEDDNLLCNFASKPSESKMDNGKEHVEDDMNSLSDDEEHAFMETESELESMGIGIIVEREGEEEEEGQQEASNMEDVDDSESAFEGHTDSVYSVDVATFNGTQIAASGGGDDKAFLWDMKTGQTIKEFTGHTDTVSCVKFNVAGNLLATASYDCTVKVWNVADGTLIKSIEGPSEGIEWLTWHTKGNIILAGSSDASCWMWTSAGQCMGSFHGHGGAVNTGLFTSDGKTIVTGSSDATVRVWDPKTSQCTHTFQGQMFHQADILSLSSSPQNPAILLTGSMDTGSKLVNVSNGKILGSFDGHEDAVESVSLCAAFPFAATGSLDKKVNVWDINTLQLRTSGLHEEGVVKVQWHPTSPHILLTSSLDKSVKLWDCRTGDNVKTLRGHKNVILDMAITADGKYAVTSSDDQAALLYALNI</sequence>
<dbReference type="Proteomes" id="UP000241769">
    <property type="component" value="Unassembled WGS sequence"/>
</dbReference>
<dbReference type="Pfam" id="PF00400">
    <property type="entry name" value="WD40"/>
    <property type="match status" value="7"/>
</dbReference>
<feature type="repeat" description="WD" evidence="5">
    <location>
        <begin position="244"/>
        <end position="285"/>
    </location>
</feature>
<gene>
    <name evidence="7" type="ORF">PROFUN_11445</name>
</gene>
<dbReference type="InParanoid" id="A0A2P6N4U6"/>
<keyword evidence="2" id="KW-0963">Cytoplasm</keyword>
<dbReference type="InterPro" id="IPR001680">
    <property type="entry name" value="WD40_rpt"/>
</dbReference>
<dbReference type="PRINTS" id="PR00320">
    <property type="entry name" value="GPROTEINBRPT"/>
</dbReference>
<name>A0A2P6N4U6_9EUKA</name>
<dbReference type="SUPFAM" id="SSF50998">
    <property type="entry name" value="Quinoprotein alcohol dehydrogenase-like"/>
    <property type="match status" value="1"/>
</dbReference>
<evidence type="ECO:0000256" key="2">
    <source>
        <dbReference type="ARBA" id="ARBA00022490"/>
    </source>
</evidence>
<comment type="subcellular location">
    <subcellularLocation>
        <location evidence="1">Cytoplasm</location>
    </subcellularLocation>
</comment>
<dbReference type="InterPro" id="IPR051179">
    <property type="entry name" value="WD_repeat_multifunction"/>
</dbReference>
<feature type="repeat" description="WD" evidence="5">
    <location>
        <begin position="499"/>
        <end position="534"/>
    </location>
</feature>
<dbReference type="Gene3D" id="2.130.10.10">
    <property type="entry name" value="YVTN repeat-like/Quinoprotein amine dehydrogenase"/>
    <property type="match status" value="1"/>
</dbReference>
<evidence type="ECO:0000256" key="4">
    <source>
        <dbReference type="ARBA" id="ARBA00022737"/>
    </source>
</evidence>
<dbReference type="PROSITE" id="PS50082">
    <property type="entry name" value="WD_REPEATS_2"/>
    <property type="match status" value="6"/>
</dbReference>
<dbReference type="FunCoup" id="A0A2P6N4U6">
    <property type="interactions" value="12"/>
</dbReference>
<dbReference type="STRING" id="1890364.A0A2P6N4U6"/>
<feature type="repeat" description="WD" evidence="5">
    <location>
        <begin position="415"/>
        <end position="456"/>
    </location>
</feature>
<evidence type="ECO:0000256" key="5">
    <source>
        <dbReference type="PROSITE-ProRule" id="PRU00221"/>
    </source>
</evidence>
<keyword evidence="8" id="KW-1185">Reference proteome</keyword>
<dbReference type="EMBL" id="MDYQ01000202">
    <property type="protein sequence ID" value="PRP78980.1"/>
    <property type="molecule type" value="Genomic_DNA"/>
</dbReference>
<evidence type="ECO:0000313" key="8">
    <source>
        <dbReference type="Proteomes" id="UP000241769"/>
    </source>
</evidence>
<keyword evidence="4" id="KW-0677">Repeat</keyword>
<organism evidence="7 8">
    <name type="scientific">Planoprotostelium fungivorum</name>
    <dbReference type="NCBI Taxonomy" id="1890364"/>
    <lineage>
        <taxon>Eukaryota</taxon>
        <taxon>Amoebozoa</taxon>
        <taxon>Evosea</taxon>
        <taxon>Variosea</taxon>
        <taxon>Cavosteliida</taxon>
        <taxon>Cavosteliaceae</taxon>
        <taxon>Planoprotostelium</taxon>
    </lineage>
</organism>
<keyword evidence="3 5" id="KW-0853">WD repeat</keyword>
<protein>
    <submittedName>
        <fullName evidence="7">WD40 repeat-containing protein</fullName>
    </submittedName>
</protein>